<protein>
    <submittedName>
        <fullName evidence="2">Uncharacterized protein</fullName>
    </submittedName>
</protein>
<feature type="compositionally biased region" description="Basic and acidic residues" evidence="1">
    <location>
        <begin position="72"/>
        <end position="81"/>
    </location>
</feature>
<evidence type="ECO:0000313" key="3">
    <source>
        <dbReference type="Proteomes" id="UP000828251"/>
    </source>
</evidence>
<evidence type="ECO:0000256" key="1">
    <source>
        <dbReference type="SAM" id="MobiDB-lite"/>
    </source>
</evidence>
<comment type="caution">
    <text evidence="2">The sequence shown here is derived from an EMBL/GenBank/DDBJ whole genome shotgun (WGS) entry which is preliminary data.</text>
</comment>
<accession>A0A9D3ZWC0</accession>
<dbReference type="Proteomes" id="UP000828251">
    <property type="component" value="Unassembled WGS sequence"/>
</dbReference>
<keyword evidence="3" id="KW-1185">Reference proteome</keyword>
<gene>
    <name evidence="2" type="ORF">J1N35_025573</name>
</gene>
<feature type="compositionally biased region" description="Polar residues" evidence="1">
    <location>
        <begin position="20"/>
        <end position="32"/>
    </location>
</feature>
<name>A0A9D3ZWC0_9ROSI</name>
<dbReference type="AlphaFoldDB" id="A0A9D3ZWC0"/>
<proteinExistence type="predicted"/>
<evidence type="ECO:0000313" key="2">
    <source>
        <dbReference type="EMBL" id="KAH1073245.1"/>
    </source>
</evidence>
<sequence length="89" mass="9973">VFSREVLVKGNTRRTETELKSSSTQSTAQESNSKMDPKASDPAMDAEGFVMVPSSNYRPDKKEETESQNPKESNHRTEHYPVRGISPIC</sequence>
<feature type="region of interest" description="Disordered" evidence="1">
    <location>
        <begin position="1"/>
        <end position="89"/>
    </location>
</feature>
<feature type="non-terminal residue" evidence="2">
    <location>
        <position position="1"/>
    </location>
</feature>
<reference evidence="2 3" key="1">
    <citation type="journal article" date="2021" name="Plant Biotechnol. J.">
        <title>Multi-omics assisted identification of the key and species-specific regulatory components of drought-tolerant mechanisms in Gossypium stocksii.</title>
        <authorList>
            <person name="Yu D."/>
            <person name="Ke L."/>
            <person name="Zhang D."/>
            <person name="Wu Y."/>
            <person name="Sun Y."/>
            <person name="Mei J."/>
            <person name="Sun J."/>
            <person name="Sun Y."/>
        </authorList>
    </citation>
    <scope>NUCLEOTIDE SEQUENCE [LARGE SCALE GENOMIC DNA]</scope>
    <source>
        <strain evidence="3">cv. E1</strain>
        <tissue evidence="2">Leaf</tissue>
    </source>
</reference>
<dbReference type="EMBL" id="JAIQCV010000008">
    <property type="protein sequence ID" value="KAH1073245.1"/>
    <property type="molecule type" value="Genomic_DNA"/>
</dbReference>
<organism evidence="2 3">
    <name type="scientific">Gossypium stocksii</name>
    <dbReference type="NCBI Taxonomy" id="47602"/>
    <lineage>
        <taxon>Eukaryota</taxon>
        <taxon>Viridiplantae</taxon>
        <taxon>Streptophyta</taxon>
        <taxon>Embryophyta</taxon>
        <taxon>Tracheophyta</taxon>
        <taxon>Spermatophyta</taxon>
        <taxon>Magnoliopsida</taxon>
        <taxon>eudicotyledons</taxon>
        <taxon>Gunneridae</taxon>
        <taxon>Pentapetalae</taxon>
        <taxon>rosids</taxon>
        <taxon>malvids</taxon>
        <taxon>Malvales</taxon>
        <taxon>Malvaceae</taxon>
        <taxon>Malvoideae</taxon>
        <taxon>Gossypium</taxon>
    </lineage>
</organism>